<dbReference type="Proteomes" id="UP000095287">
    <property type="component" value="Unplaced"/>
</dbReference>
<organism evidence="1 2">
    <name type="scientific">Steinernema glaseri</name>
    <dbReference type="NCBI Taxonomy" id="37863"/>
    <lineage>
        <taxon>Eukaryota</taxon>
        <taxon>Metazoa</taxon>
        <taxon>Ecdysozoa</taxon>
        <taxon>Nematoda</taxon>
        <taxon>Chromadorea</taxon>
        <taxon>Rhabditida</taxon>
        <taxon>Tylenchina</taxon>
        <taxon>Panagrolaimomorpha</taxon>
        <taxon>Strongyloidoidea</taxon>
        <taxon>Steinernematidae</taxon>
        <taxon>Steinernema</taxon>
    </lineage>
</organism>
<accession>A0A1I7ZM02</accession>
<name>A0A1I7ZM02_9BILA</name>
<protein>
    <submittedName>
        <fullName evidence="2">Cytochrome c oxidase polypeptide VIa</fullName>
    </submittedName>
</protein>
<keyword evidence="1" id="KW-1185">Reference proteome</keyword>
<reference evidence="2" key="1">
    <citation type="submission" date="2016-11" db="UniProtKB">
        <authorList>
            <consortium name="WormBaseParasite"/>
        </authorList>
    </citation>
    <scope>IDENTIFICATION</scope>
</reference>
<evidence type="ECO:0000313" key="1">
    <source>
        <dbReference type="Proteomes" id="UP000095287"/>
    </source>
</evidence>
<evidence type="ECO:0000313" key="2">
    <source>
        <dbReference type="WBParaSite" id="L893_g27894.t1"/>
    </source>
</evidence>
<dbReference type="AlphaFoldDB" id="A0A1I7ZM02"/>
<proteinExistence type="predicted"/>
<sequence>MFLKSPWTGLKRVNNLALLRFGSETARTLIAKITFVSSCVLTLPVFNARNHRAHFENMSPLGFEVKRKYDTFKEESDRFFLPGLQG</sequence>
<dbReference type="WBParaSite" id="L893_g27894.t1">
    <property type="protein sequence ID" value="L893_g27894.t1"/>
    <property type="gene ID" value="L893_g27894"/>
</dbReference>